<reference evidence="2" key="1">
    <citation type="submission" date="2022-01" db="EMBL/GenBank/DDBJ databases">
        <authorList>
            <person name="King R."/>
        </authorList>
    </citation>
    <scope>NUCLEOTIDE SEQUENCE</scope>
</reference>
<evidence type="ECO:0000256" key="1">
    <source>
        <dbReference type="SAM" id="SignalP"/>
    </source>
</evidence>
<name>A0A9P0DEM4_9CUCU</name>
<dbReference type="InterPro" id="IPR031734">
    <property type="entry name" value="MBF2"/>
</dbReference>
<dbReference type="Pfam" id="PF15868">
    <property type="entry name" value="MBF2"/>
    <property type="match status" value="1"/>
</dbReference>
<keyword evidence="3" id="KW-1185">Reference proteome</keyword>
<evidence type="ECO:0008006" key="4">
    <source>
        <dbReference type="Google" id="ProtNLM"/>
    </source>
</evidence>
<dbReference type="AlphaFoldDB" id="A0A9P0DEM4"/>
<keyword evidence="1" id="KW-0732">Signal</keyword>
<evidence type="ECO:0000313" key="2">
    <source>
        <dbReference type="EMBL" id="CAH1114987.1"/>
    </source>
</evidence>
<proteinExistence type="predicted"/>
<evidence type="ECO:0000313" key="3">
    <source>
        <dbReference type="Proteomes" id="UP001153636"/>
    </source>
</evidence>
<dbReference type="Proteomes" id="UP001153636">
    <property type="component" value="Chromosome 9"/>
</dbReference>
<dbReference type="OrthoDB" id="7146255at2759"/>
<protein>
    <recommendedName>
        <fullName evidence="4">Salivary secreted peptide</fullName>
    </recommendedName>
</protein>
<gene>
    <name evidence="2" type="ORF">PSYICH_LOCUS15542</name>
</gene>
<feature type="chain" id="PRO_5040322980" description="Salivary secreted peptide" evidence="1">
    <location>
        <begin position="23"/>
        <end position="126"/>
    </location>
</feature>
<organism evidence="2 3">
    <name type="scientific">Psylliodes chrysocephalus</name>
    <dbReference type="NCBI Taxonomy" id="3402493"/>
    <lineage>
        <taxon>Eukaryota</taxon>
        <taxon>Metazoa</taxon>
        <taxon>Ecdysozoa</taxon>
        <taxon>Arthropoda</taxon>
        <taxon>Hexapoda</taxon>
        <taxon>Insecta</taxon>
        <taxon>Pterygota</taxon>
        <taxon>Neoptera</taxon>
        <taxon>Endopterygota</taxon>
        <taxon>Coleoptera</taxon>
        <taxon>Polyphaga</taxon>
        <taxon>Cucujiformia</taxon>
        <taxon>Chrysomeloidea</taxon>
        <taxon>Chrysomelidae</taxon>
        <taxon>Galerucinae</taxon>
        <taxon>Alticini</taxon>
        <taxon>Psylliodes</taxon>
    </lineage>
</organism>
<sequence>MNQVCILLTIFLICYNNYCVLAGGIGFNTSDIKNGNCVIATPADLVKTEHVHKTGIPFMTRSATSEWLGNKKIYCLQVMNQKPSSDGSTVSITSGGVGYNFVKLAMKSTKGHGLDYNIQIYAKLYF</sequence>
<dbReference type="EMBL" id="OV651821">
    <property type="protein sequence ID" value="CAH1114987.1"/>
    <property type="molecule type" value="Genomic_DNA"/>
</dbReference>
<accession>A0A9P0DEM4</accession>
<feature type="signal peptide" evidence="1">
    <location>
        <begin position="1"/>
        <end position="22"/>
    </location>
</feature>